<comment type="caution">
    <text evidence="2">The sequence shown here is derived from an EMBL/GenBank/DDBJ whole genome shotgun (WGS) entry which is preliminary data.</text>
</comment>
<dbReference type="Proteomes" id="UP000179807">
    <property type="component" value="Unassembled WGS sequence"/>
</dbReference>
<evidence type="ECO:0000256" key="1">
    <source>
        <dbReference type="SAM" id="Coils"/>
    </source>
</evidence>
<protein>
    <submittedName>
        <fullName evidence="2">Uncharacterized protein</fullName>
    </submittedName>
</protein>
<dbReference type="EMBL" id="MLAK01000870">
    <property type="protein sequence ID" value="OHT02382.1"/>
    <property type="molecule type" value="Genomic_DNA"/>
</dbReference>
<proteinExistence type="predicted"/>
<dbReference type="RefSeq" id="XP_068355518.1">
    <property type="nucleotide sequence ID" value="XM_068507442.1"/>
</dbReference>
<dbReference type="VEuPathDB" id="TrichDB:TRFO_30584"/>
<name>A0A1J4JXZ5_9EUKA</name>
<evidence type="ECO:0000313" key="2">
    <source>
        <dbReference type="EMBL" id="OHT02382.1"/>
    </source>
</evidence>
<keyword evidence="1" id="KW-0175">Coiled coil</keyword>
<keyword evidence="3" id="KW-1185">Reference proteome</keyword>
<accession>A0A1J4JXZ5</accession>
<feature type="coiled-coil region" evidence="1">
    <location>
        <begin position="58"/>
        <end position="113"/>
    </location>
</feature>
<gene>
    <name evidence="2" type="ORF">TRFO_30584</name>
</gene>
<dbReference type="GeneID" id="94842146"/>
<evidence type="ECO:0000313" key="3">
    <source>
        <dbReference type="Proteomes" id="UP000179807"/>
    </source>
</evidence>
<sequence length="188" mass="22603">MDKFELSRPEICLDRIVLSVNTKNIINSELKHKSIKNPNSHFHSEEKKHDPDGRTIEKITLKRDRERYEKLLDIKKDELDQLTQELDSIQKENEEYLQKREESLIEEKELNETILTKMRTNEDFVKTNFNKLCYILNQHFKKLENFPQDQLLNPELMNEGTNNNYREFEKSLGRLRDILDSYLSDDDE</sequence>
<reference evidence="2" key="1">
    <citation type="submission" date="2016-10" db="EMBL/GenBank/DDBJ databases">
        <authorList>
            <person name="Benchimol M."/>
            <person name="Almeida L.G."/>
            <person name="Vasconcelos A.T."/>
            <person name="Perreira-Neves A."/>
            <person name="Rosa I.A."/>
            <person name="Tasca T."/>
            <person name="Bogo M.R."/>
            <person name="de Souza W."/>
        </authorList>
    </citation>
    <scope>NUCLEOTIDE SEQUENCE [LARGE SCALE GENOMIC DNA]</scope>
    <source>
        <strain evidence="2">K</strain>
    </source>
</reference>
<dbReference type="AlphaFoldDB" id="A0A1J4JXZ5"/>
<organism evidence="2 3">
    <name type="scientific">Tritrichomonas foetus</name>
    <dbReference type="NCBI Taxonomy" id="1144522"/>
    <lineage>
        <taxon>Eukaryota</taxon>
        <taxon>Metamonada</taxon>
        <taxon>Parabasalia</taxon>
        <taxon>Tritrichomonadida</taxon>
        <taxon>Tritrichomonadidae</taxon>
        <taxon>Tritrichomonas</taxon>
    </lineage>
</organism>